<evidence type="ECO:0000313" key="2">
    <source>
        <dbReference type="EMBL" id="MPN23239.1"/>
    </source>
</evidence>
<organism evidence="2">
    <name type="scientific">bioreactor metagenome</name>
    <dbReference type="NCBI Taxonomy" id="1076179"/>
    <lineage>
        <taxon>unclassified sequences</taxon>
        <taxon>metagenomes</taxon>
        <taxon>ecological metagenomes</taxon>
    </lineage>
</organism>
<keyword evidence="1" id="KW-0472">Membrane</keyword>
<dbReference type="AlphaFoldDB" id="A0A645GBR7"/>
<dbReference type="EMBL" id="VSSQ01071691">
    <property type="protein sequence ID" value="MPN23239.1"/>
    <property type="molecule type" value="Genomic_DNA"/>
</dbReference>
<keyword evidence="1" id="KW-0812">Transmembrane</keyword>
<gene>
    <name evidence="2" type="ORF">SDC9_170627</name>
</gene>
<name>A0A645GBR7_9ZZZZ</name>
<comment type="caution">
    <text evidence="2">The sequence shown here is derived from an EMBL/GenBank/DDBJ whole genome shotgun (WGS) entry which is preliminary data.</text>
</comment>
<evidence type="ECO:0000256" key="1">
    <source>
        <dbReference type="SAM" id="Phobius"/>
    </source>
</evidence>
<sequence>MIISSSLSTPSPVRALTGTMITSPPHSSATRLKLVKSCMMRPGLAVSLSILLIATMIGTPAALAWLIASTVWGITPSSAATTSTAISVACAPRARMAVNASWPGVSRKVITSPLTFTEYAPMCWVMPPASDLVT</sequence>
<reference evidence="2" key="1">
    <citation type="submission" date="2019-08" db="EMBL/GenBank/DDBJ databases">
        <authorList>
            <person name="Kucharzyk K."/>
            <person name="Murdoch R.W."/>
            <person name="Higgins S."/>
            <person name="Loffler F."/>
        </authorList>
    </citation>
    <scope>NUCLEOTIDE SEQUENCE</scope>
</reference>
<protein>
    <submittedName>
        <fullName evidence="2">Uncharacterized protein</fullName>
    </submittedName>
</protein>
<accession>A0A645GBR7</accession>
<feature type="transmembrane region" description="Helical" evidence="1">
    <location>
        <begin position="43"/>
        <end position="68"/>
    </location>
</feature>
<keyword evidence="1" id="KW-1133">Transmembrane helix</keyword>
<proteinExistence type="predicted"/>